<keyword evidence="1" id="KW-0614">Plasmid</keyword>
<organism evidence="1 2">
    <name type="scientific">Aeromonas media</name>
    <dbReference type="NCBI Taxonomy" id="651"/>
    <lineage>
        <taxon>Bacteria</taxon>
        <taxon>Pseudomonadati</taxon>
        <taxon>Pseudomonadota</taxon>
        <taxon>Gammaproteobacteria</taxon>
        <taxon>Aeromonadales</taxon>
        <taxon>Aeromonadaceae</taxon>
        <taxon>Aeromonas</taxon>
    </lineage>
</organism>
<accession>A0ABX6NXX1</accession>
<dbReference type="EMBL" id="CP038449">
    <property type="protein sequence ID" value="QJT41233.1"/>
    <property type="molecule type" value="Genomic_DNA"/>
</dbReference>
<evidence type="ECO:0000313" key="1">
    <source>
        <dbReference type="EMBL" id="QJT41233.1"/>
    </source>
</evidence>
<proteinExistence type="predicted"/>
<evidence type="ECO:0000313" key="2">
    <source>
        <dbReference type="Proteomes" id="UP000502657"/>
    </source>
</evidence>
<sequence length="85" mass="9729">MFFFGADDHLIHEEDRPGEDESLPAKYIHSNLKIVDLFYGTIFLEVQAPEEGWSIQSICNVKLPMETKHGADAYLDDLWLTSTEV</sequence>
<protein>
    <submittedName>
        <fullName evidence="1">Uncharacterized protein</fullName>
    </submittedName>
</protein>
<dbReference type="RefSeq" id="WP_171270043.1">
    <property type="nucleotide sequence ID" value="NZ_CP038446.1"/>
</dbReference>
<reference evidence="1 2" key="1">
    <citation type="submission" date="2019-03" db="EMBL/GenBank/DDBJ databases">
        <title>Novel transposon Tn6433 accelerates the dissemination of tet(E) in Aeromonas from aerobic biofilm under oxytetracycline stress.</title>
        <authorList>
            <person name="Shi Y."/>
            <person name="Tian Z."/>
            <person name="Zhang Y."/>
            <person name="Zhang H."/>
            <person name="Yang M."/>
        </authorList>
    </citation>
    <scope>NUCLEOTIDE SEQUENCE [LARGE SCALE GENOMIC DNA]</scope>
    <source>
        <strain evidence="1 2">R50-22</strain>
        <plasmid evidence="2">paeme5</plasmid>
    </source>
</reference>
<dbReference type="Proteomes" id="UP000502657">
    <property type="component" value="Plasmid pAeme5"/>
</dbReference>
<name>A0ABX6NXX1_AERME</name>
<geneLocation type="plasmid" evidence="2">
    <name>paeme5</name>
</geneLocation>
<gene>
    <name evidence="1" type="ORF">E4188_22295</name>
</gene>
<keyword evidence="2" id="KW-1185">Reference proteome</keyword>